<accession>A0A167KAW5</accession>
<proteinExistence type="predicted"/>
<sequence length="182" mass="20577">MALFAINDRIYASHLPMPNGKHAVQCIFETQLPSQFKALLMPLLKTKQLVTIQPQKFSLNKLRSGELTQFSGDIFIGHFERSGQIKYTNVKFKVQNILLNKPVRPVQHNGQFYALGLGRNTCLLVHKIGQSPSFDQIITAHCDYHAGDITELISSKNGPVTEFEWTDIVGAQTLYIETKDFK</sequence>
<reference evidence="1 2" key="1">
    <citation type="submission" date="2013-07" db="EMBL/GenBank/DDBJ databases">
        <title>Comparative Genomic and Metabolomic Analysis of Twelve Strains of Pseudoalteromonas luteoviolacea.</title>
        <authorList>
            <person name="Vynne N.G."/>
            <person name="Mansson M."/>
            <person name="Gram L."/>
        </authorList>
    </citation>
    <scope>NUCLEOTIDE SEQUENCE [LARGE SCALE GENOMIC DNA]</scope>
    <source>
        <strain evidence="1 2">CPMOR-1</strain>
    </source>
</reference>
<dbReference type="AlphaFoldDB" id="A0A167KAW5"/>
<dbReference type="EMBL" id="AUYC01000032">
    <property type="protein sequence ID" value="KZN62392.1"/>
    <property type="molecule type" value="Genomic_DNA"/>
</dbReference>
<evidence type="ECO:0000313" key="1">
    <source>
        <dbReference type="EMBL" id="KZN62392.1"/>
    </source>
</evidence>
<comment type="caution">
    <text evidence="1">The sequence shown here is derived from an EMBL/GenBank/DDBJ whole genome shotgun (WGS) entry which is preliminary data.</text>
</comment>
<evidence type="ECO:0000313" key="2">
    <source>
        <dbReference type="Proteomes" id="UP000076486"/>
    </source>
</evidence>
<protein>
    <submittedName>
        <fullName evidence="1">Uncharacterized protein</fullName>
    </submittedName>
</protein>
<dbReference type="Proteomes" id="UP000076486">
    <property type="component" value="Unassembled WGS sequence"/>
</dbReference>
<dbReference type="RefSeq" id="WP_063368411.1">
    <property type="nucleotide sequence ID" value="NZ_AUYC01000032.1"/>
</dbReference>
<organism evidence="1 2">
    <name type="scientific">Pseudoalteromonas luteoviolacea CPMOR-1</name>
    <dbReference type="NCBI Taxonomy" id="1365248"/>
    <lineage>
        <taxon>Bacteria</taxon>
        <taxon>Pseudomonadati</taxon>
        <taxon>Pseudomonadota</taxon>
        <taxon>Gammaproteobacteria</taxon>
        <taxon>Alteromonadales</taxon>
        <taxon>Pseudoalteromonadaceae</taxon>
        <taxon>Pseudoalteromonas</taxon>
    </lineage>
</organism>
<gene>
    <name evidence="1" type="ORF">N473_19255</name>
</gene>
<dbReference type="PATRIC" id="fig|1365248.3.peg.2913"/>
<name>A0A167KAW5_9GAMM</name>